<keyword evidence="2" id="KW-1185">Reference proteome</keyword>
<sequence length="156" mass="18199">MEWIDIETKKDVDALLERVEQFHDWYVAGFSYDPLARAEGGDLNLGRFKIDVDSLTVTFRWDCKSRGGEWPEVQLEFSGLLVFRFANFKDPDPIWHGRIEETNRGWAFFDDDGVPFTDEERAHPERVDSGFLAVCDQIRWRPLAVVTADGPDWWND</sequence>
<proteinExistence type="predicted"/>
<comment type="caution">
    <text evidence="1">The sequence shown here is derived from an EMBL/GenBank/DDBJ whole genome shotgun (WGS) entry which is preliminary data.</text>
</comment>
<evidence type="ECO:0000313" key="2">
    <source>
        <dbReference type="Proteomes" id="UP001430755"/>
    </source>
</evidence>
<name>A0ABS9WHJ0_9ACTN</name>
<gene>
    <name evidence="1" type="ORF">LPT13_08235</name>
</gene>
<organism evidence="1 2">
    <name type="scientific">Adlercreutzia faecimuris</name>
    <dbReference type="NCBI Taxonomy" id="2897341"/>
    <lineage>
        <taxon>Bacteria</taxon>
        <taxon>Bacillati</taxon>
        <taxon>Actinomycetota</taxon>
        <taxon>Coriobacteriia</taxon>
        <taxon>Eggerthellales</taxon>
        <taxon>Eggerthellaceae</taxon>
        <taxon>Adlercreutzia</taxon>
    </lineage>
</organism>
<dbReference type="EMBL" id="JAJMLW010000003">
    <property type="protein sequence ID" value="MCI2242336.1"/>
    <property type="molecule type" value="Genomic_DNA"/>
</dbReference>
<dbReference type="Proteomes" id="UP001430755">
    <property type="component" value="Unassembled WGS sequence"/>
</dbReference>
<protein>
    <recommendedName>
        <fullName evidence="3">DUF596 domain-containing protein</fullName>
    </recommendedName>
</protein>
<dbReference type="RefSeq" id="WP_242165501.1">
    <property type="nucleotide sequence ID" value="NZ_JAJMLW010000003.1"/>
</dbReference>
<evidence type="ECO:0008006" key="3">
    <source>
        <dbReference type="Google" id="ProtNLM"/>
    </source>
</evidence>
<evidence type="ECO:0000313" key="1">
    <source>
        <dbReference type="EMBL" id="MCI2242336.1"/>
    </source>
</evidence>
<accession>A0ABS9WHJ0</accession>
<reference evidence="1" key="1">
    <citation type="submission" date="2021-11" db="EMBL/GenBank/DDBJ databases">
        <title>A Novel Adlercreutzia Species, isolated from a Allomyrina dichotoma larva feces.</title>
        <authorList>
            <person name="Suh M.K."/>
        </authorList>
    </citation>
    <scope>NUCLEOTIDE SEQUENCE</scope>
    <source>
        <strain evidence="1">JBNU-10</strain>
    </source>
</reference>